<dbReference type="PROSITE" id="PS50181">
    <property type="entry name" value="FBOX"/>
    <property type="match status" value="1"/>
</dbReference>
<reference evidence="3" key="2">
    <citation type="submission" date="2022-03" db="EMBL/GenBank/DDBJ databases">
        <title>Draft title - Genomic analysis of global carrot germplasm unveils the trajectory of domestication and the origin of high carotenoid orange carrot.</title>
        <authorList>
            <person name="Iorizzo M."/>
            <person name="Ellison S."/>
            <person name="Senalik D."/>
            <person name="Macko-Podgorni A."/>
            <person name="Grzebelus D."/>
            <person name="Bostan H."/>
            <person name="Rolling W."/>
            <person name="Curaba J."/>
            <person name="Simon P."/>
        </authorList>
    </citation>
    <scope>NUCLEOTIDE SEQUENCE</scope>
    <source>
        <tissue evidence="3">Leaf</tissue>
    </source>
</reference>
<dbReference type="Pfam" id="PF00646">
    <property type="entry name" value="F-box"/>
    <property type="match status" value="1"/>
</dbReference>
<dbReference type="STRING" id="79200.A0A162ANZ5"/>
<evidence type="ECO:0000313" key="2">
    <source>
        <dbReference type="EMBL" id="KZN03803.1"/>
    </source>
</evidence>
<evidence type="ECO:0000313" key="4">
    <source>
        <dbReference type="Proteomes" id="UP000077755"/>
    </source>
</evidence>
<protein>
    <recommendedName>
        <fullName evidence="1">F-box domain-containing protein</fullName>
    </recommendedName>
</protein>
<dbReference type="NCBIfam" id="TIGR01640">
    <property type="entry name" value="F_box_assoc_1"/>
    <property type="match status" value="1"/>
</dbReference>
<dbReference type="AlphaFoldDB" id="A0A162ANZ5"/>
<dbReference type="InterPro" id="IPR006527">
    <property type="entry name" value="F-box-assoc_dom_typ1"/>
</dbReference>
<dbReference type="KEGG" id="dcr:108212912"/>
<feature type="domain" description="F-box" evidence="1">
    <location>
        <begin position="12"/>
        <end position="57"/>
    </location>
</feature>
<accession>A0A162ANZ5</accession>
<proteinExistence type="predicted"/>
<dbReference type="Proteomes" id="UP000077755">
    <property type="component" value="Chromosome 3"/>
</dbReference>
<dbReference type="InterPro" id="IPR036047">
    <property type="entry name" value="F-box-like_dom_sf"/>
</dbReference>
<dbReference type="PANTHER" id="PTHR31672">
    <property type="entry name" value="BNACNNG10540D PROTEIN"/>
    <property type="match status" value="1"/>
</dbReference>
<dbReference type="Gramene" id="KZN03803">
    <property type="protein sequence ID" value="KZN03803"/>
    <property type="gene ID" value="DCAR_012559"/>
</dbReference>
<evidence type="ECO:0000259" key="1">
    <source>
        <dbReference type="PROSITE" id="PS50181"/>
    </source>
</evidence>
<dbReference type="EMBL" id="CP093345">
    <property type="protein sequence ID" value="WOG94347.1"/>
    <property type="molecule type" value="Genomic_DNA"/>
</dbReference>
<dbReference type="SMART" id="SM00256">
    <property type="entry name" value="FBOX"/>
    <property type="match status" value="1"/>
</dbReference>
<dbReference type="EMBL" id="LNRQ01000003">
    <property type="protein sequence ID" value="KZN03803.1"/>
    <property type="molecule type" value="Genomic_DNA"/>
</dbReference>
<organism evidence="2">
    <name type="scientific">Daucus carota subsp. sativus</name>
    <name type="common">Carrot</name>
    <dbReference type="NCBI Taxonomy" id="79200"/>
    <lineage>
        <taxon>Eukaryota</taxon>
        <taxon>Viridiplantae</taxon>
        <taxon>Streptophyta</taxon>
        <taxon>Embryophyta</taxon>
        <taxon>Tracheophyta</taxon>
        <taxon>Spermatophyta</taxon>
        <taxon>Magnoliopsida</taxon>
        <taxon>eudicotyledons</taxon>
        <taxon>Gunneridae</taxon>
        <taxon>Pentapetalae</taxon>
        <taxon>asterids</taxon>
        <taxon>campanulids</taxon>
        <taxon>Apiales</taxon>
        <taxon>Apiaceae</taxon>
        <taxon>Apioideae</taxon>
        <taxon>Scandiceae</taxon>
        <taxon>Daucinae</taxon>
        <taxon>Daucus</taxon>
        <taxon>Daucus sect. Daucus</taxon>
    </lineage>
</organism>
<dbReference type="InterPro" id="IPR017451">
    <property type="entry name" value="F-box-assoc_interact_dom"/>
</dbReference>
<dbReference type="Gene3D" id="1.20.1280.50">
    <property type="match status" value="1"/>
</dbReference>
<keyword evidence="4" id="KW-1185">Reference proteome</keyword>
<dbReference type="SUPFAM" id="SSF81383">
    <property type="entry name" value="F-box domain"/>
    <property type="match status" value="1"/>
</dbReference>
<dbReference type="Pfam" id="PF07734">
    <property type="entry name" value="FBA_1"/>
    <property type="match status" value="1"/>
</dbReference>
<dbReference type="PANTHER" id="PTHR31672:SF13">
    <property type="entry name" value="F-BOX PROTEIN CPR30-LIKE"/>
    <property type="match status" value="1"/>
</dbReference>
<sequence>MTNGYKSTSRNTPSFMSLPVELQSEIFLRLPLTSLWTCKRVCKAFRTLIENPNFEHIHASTSDSLLLQINHETWGLVSIDCTTKDVISYVSLIPRIPYVGTLSLVGSCNGLVCFVVRIENQHEDDVLLLWNPFTEQSRFIPMPDFDDYLHEQTMEFYFVPETNDYVVLSIGFFKYYKPDQINVAVYRMRRKAWEIADQIQLGHRFNCYEVLNDYRDRERGTSVFLNGCFHWMFSSIAESSEIVSFNVRDGVLRRIWCIDIDNDWIDPCTIGIIDESLALLCRNCYNDDLEIYVMSDYEVNDSWVLKYKRGPDDVLLNSFRENSGMTYDSRHSMYFCNMKDLKKKIMKVISPEGSCLSGFSSFSLPRVLQLAR</sequence>
<dbReference type="InterPro" id="IPR050796">
    <property type="entry name" value="SCF_F-box_component"/>
</dbReference>
<gene>
    <name evidence="2" type="ORF">DCAR_012559</name>
    <name evidence="3" type="ORF">DCAR_0313640</name>
</gene>
<dbReference type="InterPro" id="IPR001810">
    <property type="entry name" value="F-box_dom"/>
</dbReference>
<reference evidence="2" key="1">
    <citation type="journal article" date="2016" name="Nat. Genet.">
        <title>A high-quality carrot genome assembly provides new insights into carotenoid accumulation and asterid genome evolution.</title>
        <authorList>
            <person name="Iorizzo M."/>
            <person name="Ellison S."/>
            <person name="Senalik D."/>
            <person name="Zeng P."/>
            <person name="Satapoomin P."/>
            <person name="Huang J."/>
            <person name="Bowman M."/>
            <person name="Iovene M."/>
            <person name="Sanseverino W."/>
            <person name="Cavagnaro P."/>
            <person name="Yildiz M."/>
            <person name="Macko-Podgorni A."/>
            <person name="Moranska E."/>
            <person name="Grzebelus E."/>
            <person name="Grzebelus D."/>
            <person name="Ashrafi H."/>
            <person name="Zheng Z."/>
            <person name="Cheng S."/>
            <person name="Spooner D."/>
            <person name="Van Deynze A."/>
            <person name="Simon P."/>
        </authorList>
    </citation>
    <scope>NUCLEOTIDE SEQUENCE [LARGE SCALE GENOMIC DNA]</scope>
    <source>
        <tissue evidence="2">Leaf</tissue>
    </source>
</reference>
<dbReference type="OrthoDB" id="1867629at2759"/>
<name>A0A162ANZ5_DAUCS</name>
<evidence type="ECO:0000313" key="3">
    <source>
        <dbReference type="EMBL" id="WOG94347.1"/>
    </source>
</evidence>